<gene>
    <name evidence="1" type="ORF">HHI36_002521</name>
</gene>
<comment type="caution">
    <text evidence="1">The sequence shown here is derived from an EMBL/GenBank/DDBJ whole genome shotgun (WGS) entry which is preliminary data.</text>
</comment>
<name>A0ABD2PB87_9CUCU</name>
<dbReference type="AlphaFoldDB" id="A0ABD2PB87"/>
<reference evidence="1 2" key="1">
    <citation type="journal article" date="2021" name="BMC Biol.">
        <title>Horizontally acquired antibacterial genes associated with adaptive radiation of ladybird beetles.</title>
        <authorList>
            <person name="Li H.S."/>
            <person name="Tang X.F."/>
            <person name="Huang Y.H."/>
            <person name="Xu Z.Y."/>
            <person name="Chen M.L."/>
            <person name="Du X.Y."/>
            <person name="Qiu B.Y."/>
            <person name="Chen P.T."/>
            <person name="Zhang W."/>
            <person name="Slipinski A."/>
            <person name="Escalona H.E."/>
            <person name="Waterhouse R.M."/>
            <person name="Zwick A."/>
            <person name="Pang H."/>
        </authorList>
    </citation>
    <scope>NUCLEOTIDE SEQUENCE [LARGE SCALE GENOMIC DNA]</scope>
    <source>
        <strain evidence="1">SYSU2018</strain>
    </source>
</reference>
<keyword evidence="2" id="KW-1185">Reference proteome</keyword>
<organism evidence="1 2">
    <name type="scientific">Cryptolaemus montrouzieri</name>
    <dbReference type="NCBI Taxonomy" id="559131"/>
    <lineage>
        <taxon>Eukaryota</taxon>
        <taxon>Metazoa</taxon>
        <taxon>Ecdysozoa</taxon>
        <taxon>Arthropoda</taxon>
        <taxon>Hexapoda</taxon>
        <taxon>Insecta</taxon>
        <taxon>Pterygota</taxon>
        <taxon>Neoptera</taxon>
        <taxon>Endopterygota</taxon>
        <taxon>Coleoptera</taxon>
        <taxon>Polyphaga</taxon>
        <taxon>Cucujiformia</taxon>
        <taxon>Coccinelloidea</taxon>
        <taxon>Coccinellidae</taxon>
        <taxon>Scymninae</taxon>
        <taxon>Scymnini</taxon>
        <taxon>Cryptolaemus</taxon>
    </lineage>
</organism>
<evidence type="ECO:0000313" key="1">
    <source>
        <dbReference type="EMBL" id="KAL3288070.1"/>
    </source>
</evidence>
<dbReference type="EMBL" id="JABFTP020000185">
    <property type="protein sequence ID" value="KAL3288070.1"/>
    <property type="molecule type" value="Genomic_DNA"/>
</dbReference>
<accession>A0ABD2PB87</accession>
<evidence type="ECO:0000313" key="2">
    <source>
        <dbReference type="Proteomes" id="UP001516400"/>
    </source>
</evidence>
<dbReference type="Proteomes" id="UP001516400">
    <property type="component" value="Unassembled WGS sequence"/>
</dbReference>
<proteinExistence type="predicted"/>
<sequence length="715" mass="83916">METFVVDKSSYEILMEIAEILEKKRSSVNRAKLSNFSTQMPNEILKDSKMVDSSCSEVPVVENSLSLMPEVKDTKIEIKSKNDEGFKTNKTVDIIYPIFSKSGQNEGFAEIKRNLSDDHFEVLDSEIKGNVNINSLLISCNSFEISAINTIRQILSNKNDSEIAYNSLMNQIEYANVKLISVMNILQYSISTFEHQLSTASYETMIDYLTIVHYIDEFNDLLNNVSSAKKLVDIRNFYTPISRVNNANSYAFLVSTCCDFIRSLECCKEEESKVLYNQILEIIEALGSLETIYEKLKFRDDNFYSILLRRICSNPVLHFPPGNSSILENFWSIKNSPLNETLNTFVIFDQSNVMSTKNKLRLERSPQFIEDENVRYLRNRSEIHILALMQCNIQYWKEYEHSAQLEIVNEGLKEFEKTLKSLEVSEIKKTELGTFVYKLVDDLDYVLSEHVRRIFISHFYSFLFVTCTTFFKSLPEIFSTICSPRQISEKLQFRNDAVFLKYREIFGMKKCRVMKPSKEILQDVWDIWNCYGTFFEQICGRNGQMFVTERKFFNNGQTSTKIVKNEFTKYRNLKVLKNEFNITPFGTEMLREMLSRGEKKGQNISFMYQTQNNEYEIKILNFDHKLYFHRTLKNVYLSIVQKRAMSNSEYINLGNEKKIFAKHKNNFHMKFEIPGNQKDECTFWTSLLYFSRDYEDIEIDSEFIKTLESFVYSKE</sequence>
<protein>
    <submittedName>
        <fullName evidence="1">Uncharacterized protein</fullName>
    </submittedName>
</protein>